<feature type="domain" description="Tryptophan synthase beta chain-like PALP" evidence="9">
    <location>
        <begin position="6"/>
        <end position="293"/>
    </location>
</feature>
<dbReference type="GO" id="GO:0016846">
    <property type="term" value="F:carbon-sulfur lyase activity"/>
    <property type="evidence" value="ECO:0007669"/>
    <property type="project" value="UniProtKB-ARBA"/>
</dbReference>
<evidence type="ECO:0000256" key="5">
    <source>
        <dbReference type="ARBA" id="ARBA00022898"/>
    </source>
</evidence>
<dbReference type="PIRSF" id="PIRSF006278">
    <property type="entry name" value="ACCD_DCysDesulf"/>
    <property type="match status" value="1"/>
</dbReference>
<dbReference type="RefSeq" id="WP_264790230.1">
    <property type="nucleotide sequence ID" value="NZ_AP026867.1"/>
</dbReference>
<keyword evidence="5 8" id="KW-0663">Pyridoxal phosphate</keyword>
<reference evidence="10" key="1">
    <citation type="submission" date="2022-09" db="EMBL/GenBank/DDBJ databases">
        <title>Aureispira anguillicida sp. nov., isolated from Leptocephalus of Japanese eel Anguilla japonica.</title>
        <authorList>
            <person name="Yuasa K."/>
            <person name="Mekata T."/>
            <person name="Ikunari K."/>
        </authorList>
    </citation>
    <scope>NUCLEOTIDE SEQUENCE</scope>
    <source>
        <strain evidence="10">EL160426</strain>
    </source>
</reference>
<comment type="cofactor">
    <cofactor evidence="1">
        <name>pyridoxal 5'-phosphate</name>
        <dbReference type="ChEBI" id="CHEBI:597326"/>
    </cofactor>
</comment>
<dbReference type="InterPro" id="IPR036052">
    <property type="entry name" value="TrpB-like_PALP_sf"/>
</dbReference>
<evidence type="ECO:0000256" key="7">
    <source>
        <dbReference type="ARBA" id="ARBA00049406"/>
    </source>
</evidence>
<dbReference type="GO" id="GO:0006567">
    <property type="term" value="P:L-threonine catabolic process"/>
    <property type="evidence" value="ECO:0007669"/>
    <property type="project" value="TreeGrafter"/>
</dbReference>
<evidence type="ECO:0000259" key="9">
    <source>
        <dbReference type="Pfam" id="PF00291"/>
    </source>
</evidence>
<comment type="similarity">
    <text evidence="3">Belongs to the serine/threonine dehydratase family.</text>
</comment>
<evidence type="ECO:0000256" key="1">
    <source>
        <dbReference type="ARBA" id="ARBA00001933"/>
    </source>
</evidence>
<evidence type="ECO:0000313" key="10">
    <source>
        <dbReference type="EMBL" id="BDS15042.1"/>
    </source>
</evidence>
<dbReference type="Pfam" id="PF00291">
    <property type="entry name" value="PALP"/>
    <property type="match status" value="1"/>
</dbReference>
<keyword evidence="6" id="KW-0456">Lyase</keyword>
<dbReference type="Proteomes" id="UP001060919">
    <property type="component" value="Chromosome"/>
</dbReference>
<evidence type="ECO:0000256" key="4">
    <source>
        <dbReference type="ARBA" id="ARBA00012093"/>
    </source>
</evidence>
<dbReference type="GO" id="GO:0003941">
    <property type="term" value="F:L-serine ammonia-lyase activity"/>
    <property type="evidence" value="ECO:0007669"/>
    <property type="project" value="UniProtKB-EC"/>
</dbReference>
<feature type="modified residue" description="N6-(pyridoxal phosphate)lysine" evidence="8">
    <location>
        <position position="40"/>
    </location>
</feature>
<dbReference type="EC" id="4.3.1.17" evidence="4"/>
<accession>A0A916DWP7</accession>
<organism evidence="10 11">
    <name type="scientific">Aureispira anguillae</name>
    <dbReference type="NCBI Taxonomy" id="2864201"/>
    <lineage>
        <taxon>Bacteria</taxon>
        <taxon>Pseudomonadati</taxon>
        <taxon>Bacteroidota</taxon>
        <taxon>Saprospiria</taxon>
        <taxon>Saprospirales</taxon>
        <taxon>Saprospiraceae</taxon>
        <taxon>Aureispira</taxon>
    </lineage>
</organism>
<sequence>MISTTLHEKTPLFYAHNLSTKLGKKVYFKMDCHQPTGSFKIRGIGKRCQEAFEAGFDHFVIASGGNAGLATAYAGWKMGVKTTVVVPTTTTQAMQEKIINLGAELKIFGTTWNDSNVFAQSLVKKEKAIYIHPFDHPTVWAGNASVIDECDTQMSPPDLVVVAVGGGGYFCGVMEGIKRNNWTQTQVLTAETEGAASMKGAIEAQELITLESIASIASSLGAKRVAKRAFELALEHAVIPYAVSDQEALEACRLFLNETGNLVEPACGAALAAVYHNIKPIQEADSILILVCGGASLTLEHFNNYSATLF</sequence>
<evidence type="ECO:0000256" key="2">
    <source>
        <dbReference type="ARBA" id="ARBA00008639"/>
    </source>
</evidence>
<evidence type="ECO:0000256" key="3">
    <source>
        <dbReference type="ARBA" id="ARBA00010869"/>
    </source>
</evidence>
<evidence type="ECO:0000256" key="8">
    <source>
        <dbReference type="PIRSR" id="PIRSR006278-2"/>
    </source>
</evidence>
<protein>
    <recommendedName>
        <fullName evidence="4">L-serine ammonia-lyase</fullName>
        <ecNumber evidence="4">4.3.1.17</ecNumber>
    </recommendedName>
</protein>
<dbReference type="GO" id="GO:0030170">
    <property type="term" value="F:pyridoxal phosphate binding"/>
    <property type="evidence" value="ECO:0007669"/>
    <property type="project" value="InterPro"/>
</dbReference>
<evidence type="ECO:0000313" key="11">
    <source>
        <dbReference type="Proteomes" id="UP001060919"/>
    </source>
</evidence>
<dbReference type="GO" id="GO:0004794">
    <property type="term" value="F:threonine deaminase activity"/>
    <property type="evidence" value="ECO:0007669"/>
    <property type="project" value="TreeGrafter"/>
</dbReference>
<dbReference type="InterPro" id="IPR001926">
    <property type="entry name" value="TrpB-like_PALP"/>
</dbReference>
<dbReference type="EMBL" id="AP026867">
    <property type="protein sequence ID" value="BDS15042.1"/>
    <property type="molecule type" value="Genomic_DNA"/>
</dbReference>
<dbReference type="AlphaFoldDB" id="A0A916DWP7"/>
<name>A0A916DWP7_9BACT</name>
<dbReference type="SUPFAM" id="SSF53686">
    <property type="entry name" value="Tryptophan synthase beta subunit-like PLP-dependent enzymes"/>
    <property type="match status" value="1"/>
</dbReference>
<dbReference type="PANTHER" id="PTHR48078:SF2">
    <property type="entry name" value="CATABOLIC L-SERINE_THREONINE DEHYDRATASE"/>
    <property type="match status" value="1"/>
</dbReference>
<dbReference type="GO" id="GO:0006565">
    <property type="term" value="P:L-serine catabolic process"/>
    <property type="evidence" value="ECO:0007669"/>
    <property type="project" value="TreeGrafter"/>
</dbReference>
<proteinExistence type="inferred from homology"/>
<dbReference type="KEGG" id="aup:AsAng_0058240"/>
<dbReference type="GO" id="GO:0009097">
    <property type="term" value="P:isoleucine biosynthetic process"/>
    <property type="evidence" value="ECO:0007669"/>
    <property type="project" value="TreeGrafter"/>
</dbReference>
<comment type="catalytic activity">
    <reaction evidence="7">
        <text>L-serine = pyruvate + NH4(+)</text>
        <dbReference type="Rhea" id="RHEA:19169"/>
        <dbReference type="ChEBI" id="CHEBI:15361"/>
        <dbReference type="ChEBI" id="CHEBI:28938"/>
        <dbReference type="ChEBI" id="CHEBI:33384"/>
        <dbReference type="EC" id="4.3.1.17"/>
    </reaction>
</comment>
<dbReference type="InterPro" id="IPR027278">
    <property type="entry name" value="ACCD_DCysDesulf"/>
</dbReference>
<comment type="similarity">
    <text evidence="2">Belongs to the ACC deaminase/D-cysteine desulfhydrase family.</text>
</comment>
<dbReference type="PROSITE" id="PS00165">
    <property type="entry name" value="DEHYDRATASE_SER_THR"/>
    <property type="match status" value="1"/>
</dbReference>
<gene>
    <name evidence="10" type="ORF">AsAng_0058240</name>
</gene>
<keyword evidence="11" id="KW-1185">Reference proteome</keyword>
<evidence type="ECO:0000256" key="6">
    <source>
        <dbReference type="ARBA" id="ARBA00023239"/>
    </source>
</evidence>
<dbReference type="InterPro" id="IPR050147">
    <property type="entry name" value="Ser/Thr_Dehydratase"/>
</dbReference>
<dbReference type="InterPro" id="IPR000634">
    <property type="entry name" value="Ser/Thr_deHydtase_PyrdxlP-BS"/>
</dbReference>
<dbReference type="Gene3D" id="3.40.50.1100">
    <property type="match status" value="2"/>
</dbReference>
<dbReference type="PANTHER" id="PTHR48078">
    <property type="entry name" value="THREONINE DEHYDRATASE, MITOCHONDRIAL-RELATED"/>
    <property type="match status" value="1"/>
</dbReference>